<proteinExistence type="predicted"/>
<dbReference type="Proteomes" id="UP000580250">
    <property type="component" value="Unassembled WGS sequence"/>
</dbReference>
<dbReference type="EMBL" id="CAJEWN010000034">
    <property type="protein sequence ID" value="CAD2144825.1"/>
    <property type="molecule type" value="Genomic_DNA"/>
</dbReference>
<evidence type="ECO:0000313" key="2">
    <source>
        <dbReference type="EMBL" id="CAD2144825.1"/>
    </source>
</evidence>
<protein>
    <submittedName>
        <fullName evidence="2">Uncharacterized protein</fullName>
    </submittedName>
</protein>
<comment type="caution">
    <text evidence="2">The sequence shown here is derived from an EMBL/GenBank/DDBJ whole genome shotgun (WGS) entry which is preliminary data.</text>
</comment>
<dbReference type="AlphaFoldDB" id="A0A6V7U3U8"/>
<evidence type="ECO:0000256" key="1">
    <source>
        <dbReference type="SAM" id="MobiDB-lite"/>
    </source>
</evidence>
<evidence type="ECO:0000313" key="3">
    <source>
        <dbReference type="Proteomes" id="UP000580250"/>
    </source>
</evidence>
<feature type="region of interest" description="Disordered" evidence="1">
    <location>
        <begin position="36"/>
        <end position="66"/>
    </location>
</feature>
<gene>
    <name evidence="2" type="ORF">MENT_LOCUS8056</name>
</gene>
<reference evidence="2 3" key="1">
    <citation type="submission" date="2020-08" db="EMBL/GenBank/DDBJ databases">
        <authorList>
            <person name="Koutsovoulos G."/>
            <person name="Danchin GJ E."/>
        </authorList>
    </citation>
    <scope>NUCLEOTIDE SEQUENCE [LARGE SCALE GENOMIC DNA]</scope>
</reference>
<name>A0A6V7U3U8_MELEN</name>
<feature type="compositionally biased region" description="Basic residues" evidence="1">
    <location>
        <begin position="56"/>
        <end position="66"/>
    </location>
</feature>
<accession>A0A6V7U3U8</accession>
<organism evidence="2 3">
    <name type="scientific">Meloidogyne enterolobii</name>
    <name type="common">Root-knot nematode worm</name>
    <name type="synonym">Meloidogyne mayaguensis</name>
    <dbReference type="NCBI Taxonomy" id="390850"/>
    <lineage>
        <taxon>Eukaryota</taxon>
        <taxon>Metazoa</taxon>
        <taxon>Ecdysozoa</taxon>
        <taxon>Nematoda</taxon>
        <taxon>Chromadorea</taxon>
        <taxon>Rhabditida</taxon>
        <taxon>Tylenchina</taxon>
        <taxon>Tylenchomorpha</taxon>
        <taxon>Tylenchoidea</taxon>
        <taxon>Meloidogynidae</taxon>
        <taxon>Meloidogyninae</taxon>
        <taxon>Meloidogyne</taxon>
    </lineage>
</organism>
<sequence>MKERRKAFRENEKRELILVVEHFLRILEGLVRQKEKKEGPNGYWSRCATNDDGHSRRGRREGRRII</sequence>